<comment type="similarity">
    <text evidence="2">Belongs to the bacterial solute-binding protein 5 family.</text>
</comment>
<protein>
    <submittedName>
        <fullName evidence="6">Dipeptide/oligopeptide ABC transporter substrate-binding protein</fullName>
    </submittedName>
</protein>
<keyword evidence="4" id="KW-0732">Signal</keyword>
<name>A0A0B4XB55_9HYPH</name>
<dbReference type="KEGG" id="rga:RGR602_PB00415"/>
<sequence length="644" mass="71428">MVSFPNHCAVSLEYSVDPGQIGSCHSLGYWKVGSGQHDRGEKFASIGEEFWCRCFMGPAILVGNCWLINPPFNRQADWPKASNEGGGRMNKWSLSRRSMVKTMLVASGSAWAINSRAFASPCGDHVVRIAGIVSPDTMNPFATWSSYWPTIFTYDFLVGVDAQRHSDRKGFAKEWSVAKDNVTWTFKIWPGMKWSDGQPATAQDAAFTYDYLRGSIGKPDELNVGWNNTEGLELVESITALDDETLQIVTKVPTRWPIDNWTMIVPEHIWKDISYADARSTFRNSAPLVGTGPMIIAEFQQGQFARMTPNEYYRTGRPGTEGLIFRFFNTADPIAQGLKSGDLDYGFMLTAAQWADLAKNPEIVVGKQRIEQRNYLAFNTLSGKGAGSTKALQDPAFRDAIGYAIDQKTIVDRGMRGNADLGVGLTMPIAANYYSDLADIRRHFDLAEASRRLDAAGYRDTNGDGIREDKEGKSFQLELITGPSSGTVEMPIAVVQFIADWLGQVGIPVSVTQLDDGALGARYADPAKGGGGWDLLVTQSWLSPSPHDFLSLGSSKLIGSQNRSYWTSEKFDKLLSEIDVTVALKKSQALVDEAARLIYAEAPYIILCYPFALDARRKDCFRGWGKQDIMSMWSYFPFDRLSTI</sequence>
<dbReference type="GO" id="GO:1904680">
    <property type="term" value="F:peptide transmembrane transporter activity"/>
    <property type="evidence" value="ECO:0007669"/>
    <property type="project" value="TreeGrafter"/>
</dbReference>
<dbReference type="Gene3D" id="3.40.190.10">
    <property type="entry name" value="Periplasmic binding protein-like II"/>
    <property type="match status" value="1"/>
</dbReference>
<reference evidence="6 7" key="1">
    <citation type="submission" date="2013-11" db="EMBL/GenBank/DDBJ databases">
        <title>Complete genome sequence of Rhizobium gallicum bv. gallicum R602.</title>
        <authorList>
            <person name="Bustos P."/>
            <person name="Santamaria R.I."/>
            <person name="Lozano L."/>
            <person name="Acosta J.L."/>
            <person name="Ormeno-Orrillo E."/>
            <person name="Rogel M.A."/>
            <person name="Romero D."/>
            <person name="Cevallos M.A."/>
            <person name="Martinez-Romero E."/>
            <person name="Gonzalez V."/>
        </authorList>
    </citation>
    <scope>NUCLEOTIDE SEQUENCE [LARGE SCALE GENOMIC DNA]</scope>
    <source>
        <strain evidence="6 7">R602</strain>
        <plasmid evidence="6 7">pRgalR602b</plasmid>
    </source>
</reference>
<keyword evidence="7" id="KW-1185">Reference proteome</keyword>
<proteinExistence type="inferred from homology"/>
<dbReference type="GO" id="GO:0015833">
    <property type="term" value="P:peptide transport"/>
    <property type="evidence" value="ECO:0007669"/>
    <property type="project" value="TreeGrafter"/>
</dbReference>
<evidence type="ECO:0000256" key="1">
    <source>
        <dbReference type="ARBA" id="ARBA00004418"/>
    </source>
</evidence>
<dbReference type="GO" id="GO:0030313">
    <property type="term" value="C:cell envelope"/>
    <property type="evidence" value="ECO:0007669"/>
    <property type="project" value="UniProtKB-SubCell"/>
</dbReference>
<dbReference type="Gene3D" id="3.10.105.10">
    <property type="entry name" value="Dipeptide-binding Protein, Domain 3"/>
    <property type="match status" value="1"/>
</dbReference>
<dbReference type="InterPro" id="IPR039424">
    <property type="entry name" value="SBP_5"/>
</dbReference>
<dbReference type="AlphaFoldDB" id="A0A0B4XB55"/>
<dbReference type="HOGENOM" id="CLU_017028_8_6_5"/>
<dbReference type="InterPro" id="IPR000914">
    <property type="entry name" value="SBP_5_dom"/>
</dbReference>
<geneLocation type="plasmid" evidence="6 7">
    <name>pRgalR602b</name>
</geneLocation>
<gene>
    <name evidence="6" type="ORF">RGR602_PB00415</name>
</gene>
<dbReference type="Pfam" id="PF00496">
    <property type="entry name" value="SBP_bac_5"/>
    <property type="match status" value="1"/>
</dbReference>
<evidence type="ECO:0000259" key="5">
    <source>
        <dbReference type="Pfam" id="PF00496"/>
    </source>
</evidence>
<comment type="subcellular location">
    <subcellularLocation>
        <location evidence="1">Periplasm</location>
    </subcellularLocation>
</comment>
<evidence type="ECO:0000256" key="4">
    <source>
        <dbReference type="ARBA" id="ARBA00022729"/>
    </source>
</evidence>
<accession>A0A0B4XB55</accession>
<organism evidence="6 7">
    <name type="scientific">Rhizobium gallicum bv. gallicum R602sp</name>
    <dbReference type="NCBI Taxonomy" id="1041138"/>
    <lineage>
        <taxon>Bacteria</taxon>
        <taxon>Pseudomonadati</taxon>
        <taxon>Pseudomonadota</taxon>
        <taxon>Alphaproteobacteria</taxon>
        <taxon>Hyphomicrobiales</taxon>
        <taxon>Rhizobiaceae</taxon>
        <taxon>Rhizobium/Agrobacterium group</taxon>
        <taxon>Rhizobium</taxon>
    </lineage>
</organism>
<evidence type="ECO:0000256" key="3">
    <source>
        <dbReference type="ARBA" id="ARBA00022448"/>
    </source>
</evidence>
<dbReference type="CDD" id="cd00995">
    <property type="entry name" value="PBP2_NikA_DppA_OppA_like"/>
    <property type="match status" value="1"/>
</dbReference>
<evidence type="ECO:0000256" key="2">
    <source>
        <dbReference type="ARBA" id="ARBA00005695"/>
    </source>
</evidence>
<evidence type="ECO:0000313" key="7">
    <source>
        <dbReference type="Proteomes" id="UP000031368"/>
    </source>
</evidence>
<dbReference type="PANTHER" id="PTHR30290:SF10">
    <property type="entry name" value="PERIPLASMIC OLIGOPEPTIDE-BINDING PROTEIN-RELATED"/>
    <property type="match status" value="1"/>
</dbReference>
<dbReference type="SUPFAM" id="SSF53850">
    <property type="entry name" value="Periplasmic binding protein-like II"/>
    <property type="match status" value="1"/>
</dbReference>
<keyword evidence="3" id="KW-0813">Transport</keyword>
<evidence type="ECO:0000313" key="6">
    <source>
        <dbReference type="EMBL" id="AJD43945.1"/>
    </source>
</evidence>
<keyword evidence="6" id="KW-0614">Plasmid</keyword>
<feature type="domain" description="Solute-binding protein family 5" evidence="5">
    <location>
        <begin position="170"/>
        <end position="551"/>
    </location>
</feature>
<dbReference type="EMBL" id="CP006879">
    <property type="protein sequence ID" value="AJD43945.1"/>
    <property type="molecule type" value="Genomic_DNA"/>
</dbReference>
<dbReference type="Proteomes" id="UP000031368">
    <property type="component" value="Plasmid pRgalR602b"/>
</dbReference>
<dbReference type="PANTHER" id="PTHR30290">
    <property type="entry name" value="PERIPLASMIC BINDING COMPONENT OF ABC TRANSPORTER"/>
    <property type="match status" value="1"/>
</dbReference>